<evidence type="ECO:0000259" key="1">
    <source>
        <dbReference type="PROSITE" id="PS51832"/>
    </source>
</evidence>
<evidence type="ECO:0000313" key="2">
    <source>
        <dbReference type="EMBL" id="THF73132.1"/>
    </source>
</evidence>
<dbReference type="Proteomes" id="UP000310636">
    <property type="component" value="Unassembled WGS sequence"/>
</dbReference>
<dbReference type="InterPro" id="IPR003607">
    <property type="entry name" value="HD/PDEase_dom"/>
</dbReference>
<feature type="domain" description="HD-GYP" evidence="1">
    <location>
        <begin position="134"/>
        <end position="330"/>
    </location>
</feature>
<dbReference type="RefSeq" id="WP_136373622.1">
    <property type="nucleotide sequence ID" value="NZ_SSOB01000062.1"/>
</dbReference>
<dbReference type="SMART" id="SM00471">
    <property type="entry name" value="HDc"/>
    <property type="match status" value="1"/>
</dbReference>
<organism evidence="2 3">
    <name type="scientific">Cohnella fermenti</name>
    <dbReference type="NCBI Taxonomy" id="2565925"/>
    <lineage>
        <taxon>Bacteria</taxon>
        <taxon>Bacillati</taxon>
        <taxon>Bacillota</taxon>
        <taxon>Bacilli</taxon>
        <taxon>Bacillales</taxon>
        <taxon>Paenibacillaceae</taxon>
        <taxon>Cohnella</taxon>
    </lineage>
</organism>
<dbReference type="EMBL" id="SSOB01000062">
    <property type="protein sequence ID" value="THF73132.1"/>
    <property type="molecule type" value="Genomic_DNA"/>
</dbReference>
<gene>
    <name evidence="2" type="ORF">E6C55_30500</name>
</gene>
<dbReference type="OrthoDB" id="2516556at2"/>
<comment type="caution">
    <text evidence="2">The sequence shown here is derived from an EMBL/GenBank/DDBJ whole genome shotgun (WGS) entry which is preliminary data.</text>
</comment>
<dbReference type="PANTHER" id="PTHR43155">
    <property type="entry name" value="CYCLIC DI-GMP PHOSPHODIESTERASE PA4108-RELATED"/>
    <property type="match status" value="1"/>
</dbReference>
<keyword evidence="3" id="KW-1185">Reference proteome</keyword>
<dbReference type="CDD" id="cd00077">
    <property type="entry name" value="HDc"/>
    <property type="match status" value="1"/>
</dbReference>
<dbReference type="PANTHER" id="PTHR43155:SF2">
    <property type="entry name" value="CYCLIC DI-GMP PHOSPHODIESTERASE PA4108"/>
    <property type="match status" value="1"/>
</dbReference>
<name>A0A4S4BG19_9BACL</name>
<reference evidence="2 3" key="1">
    <citation type="submission" date="2019-04" db="EMBL/GenBank/DDBJ databases">
        <title>Cohnella sp. nov. isolated from preserved vegetables.</title>
        <authorList>
            <person name="Lin S.-Y."/>
            <person name="Hung M.-H."/>
            <person name="Young C.-C."/>
        </authorList>
    </citation>
    <scope>NUCLEOTIDE SEQUENCE [LARGE SCALE GENOMIC DNA]</scope>
    <source>
        <strain evidence="2 3">CC-MHH1044</strain>
    </source>
</reference>
<accession>A0A4S4BG19</accession>
<proteinExistence type="predicted"/>
<dbReference type="PROSITE" id="PS51832">
    <property type="entry name" value="HD_GYP"/>
    <property type="match status" value="1"/>
</dbReference>
<protein>
    <submittedName>
        <fullName evidence="2">HD domain-containing protein</fullName>
    </submittedName>
</protein>
<dbReference type="SUPFAM" id="SSF109604">
    <property type="entry name" value="HD-domain/PDEase-like"/>
    <property type="match status" value="1"/>
</dbReference>
<sequence length="384" mass="43517">MRELHVEDLRPGDVVNKTLLSKGGMVMLEAGTVLTEYYIHRLRTLGFKRVSVKEPGERTIMADSAAKAKKRGPEVFRDEGITEAVAGMKSNAESLAKTQESIRLFVESEHTFSRLSLPFLETVKFRRDFRERVLSALAEKPIADEMNVMLQSDPQLFRHSLHVSLLSNVLGDVRGFDKSRMEELTLGSLLFDVGMTRLPENIVKANRKLTDEERETVRQHTRIGYKVLSEIKSIPQQAARAALLHHERFDGHGYPFSFRGKDIPELAQLVGLADIYDALLSQRHYRDSYPSNEAMEYLFAAGNYDFGMDVVQSFLKHVVVYPVSSLVELSNGQVGIVEQTANRLAHRPVIRIIQEANGEPIAKTYTVDLNENRQLVIRRLIRGL</sequence>
<dbReference type="InterPro" id="IPR037522">
    <property type="entry name" value="HD_GYP_dom"/>
</dbReference>
<dbReference type="Pfam" id="PF13487">
    <property type="entry name" value="HD_5"/>
    <property type="match status" value="1"/>
</dbReference>
<evidence type="ECO:0000313" key="3">
    <source>
        <dbReference type="Proteomes" id="UP000310636"/>
    </source>
</evidence>
<dbReference type="Gene3D" id="1.10.3210.10">
    <property type="entry name" value="Hypothetical protein af1432"/>
    <property type="match status" value="1"/>
</dbReference>
<dbReference type="AlphaFoldDB" id="A0A4S4BG19"/>